<evidence type="ECO:0000313" key="10">
    <source>
        <dbReference type="Proteomes" id="UP001060069"/>
    </source>
</evidence>
<evidence type="ECO:0000256" key="3">
    <source>
        <dbReference type="ARBA" id="ARBA00022804"/>
    </source>
</evidence>
<sequence>MPRDRSFTNPHPPDGDIRDKGASSLVWPPQAVSTKLTSGRCQDDTGYGGVNPLQIDKSSARISRVNGTVRFGTPPNHIDREWKDRIPTLYCNFTPGHLSLSLPSAGSSLATLMARTNPGRSEVSIPTFIGELKDLPRLVRQIGGIAAGIQSGRRRPPRPREAGGWYLGYQFGIAPLVSDLSKMLQFSASVDKRLEELRRLQRRGGLSRKRELGSGVESTSQNNVSLNSLGGTIVGRRTTVTKWRRWGSVRWVLDAPIPELSQGNTRARAHAMSLIAGINASGAIETTWNLMPWSWLIDWFSNVDDFLQANNHAVPCHPAFACTMTKVETTIEFSPTSMPVGLQGGGATFTATQKSRVGGSPTFNTNLPLLNGRQWSILGALAIQRYR</sequence>
<keyword evidence="2" id="KW-0945">Host-virus interaction</keyword>
<dbReference type="Proteomes" id="UP001060069">
    <property type="component" value="Chromosome"/>
</dbReference>
<reference evidence="9" key="2">
    <citation type="journal article" date="2022" name="Nat. Microbiol.">
        <title>RNA viromes from terrestrial sites across China expand environmental viral diversity.</title>
        <authorList>
            <person name="Chiapello M."/>
            <person name="Rodriguez-Romero J."/>
            <person name="Ayllon M.A."/>
            <person name="Turina M."/>
        </authorList>
    </citation>
    <scope>NUCLEOTIDE SEQUENCE</scope>
    <source>
        <strain evidence="9">159-k141_217068</strain>
    </source>
</reference>
<name>A0ABY3SV53_9VIRU</name>
<evidence type="ECO:0000256" key="6">
    <source>
        <dbReference type="ARBA" id="ARBA00023296"/>
    </source>
</evidence>
<dbReference type="InterPro" id="IPR005563">
    <property type="entry name" value="A_protein"/>
</dbReference>
<keyword evidence="5" id="KW-1175">Viral attachment to host cell pilus</keyword>
<keyword evidence="6" id="KW-1160">Virus entry into host cell</keyword>
<evidence type="ECO:0000256" key="1">
    <source>
        <dbReference type="ARBA" id="ARBA00004328"/>
    </source>
</evidence>
<protein>
    <submittedName>
        <fullName evidence="9">Maturation protein</fullName>
    </submittedName>
</protein>
<evidence type="ECO:0000256" key="7">
    <source>
        <dbReference type="ARBA" id="ARBA00035110"/>
    </source>
</evidence>
<organism evidence="9 10">
    <name type="scientific">Leviviridae sp</name>
    <dbReference type="NCBI Taxonomy" id="2027243"/>
    <lineage>
        <taxon>Viruses</taxon>
        <taxon>Riboviria</taxon>
        <taxon>Orthornavirae</taxon>
        <taxon>Lenarviricota</taxon>
        <taxon>Leviviricetes</taxon>
        <taxon>Norzivirales</taxon>
        <taxon>Fiersviridae</taxon>
    </lineage>
</organism>
<comment type="subcellular location">
    <subcellularLocation>
        <location evidence="1">Virion</location>
    </subcellularLocation>
</comment>
<reference evidence="9" key="1">
    <citation type="submission" date="2021-05" db="EMBL/GenBank/DDBJ databases">
        <authorList>
            <person name="Chen Y.-M."/>
            <person name="Zhang Y.-Z."/>
        </authorList>
    </citation>
    <scope>NUCLEOTIDE SEQUENCE</scope>
    <source>
        <strain evidence="9">159-k141_217068</strain>
    </source>
</reference>
<dbReference type="Pfam" id="PF03863">
    <property type="entry name" value="Phage_mat-A"/>
    <property type="match status" value="1"/>
</dbReference>
<proteinExistence type="inferred from homology"/>
<keyword evidence="10" id="KW-1185">Reference proteome</keyword>
<accession>A0ABY3SV53</accession>
<keyword evidence="3" id="KW-1161">Viral attachment to host cell</keyword>
<evidence type="ECO:0000256" key="4">
    <source>
        <dbReference type="ARBA" id="ARBA00022844"/>
    </source>
</evidence>
<keyword evidence="4" id="KW-0946">Virion</keyword>
<evidence type="ECO:0000256" key="5">
    <source>
        <dbReference type="ARBA" id="ARBA00023104"/>
    </source>
</evidence>
<evidence type="ECO:0000313" key="9">
    <source>
        <dbReference type="EMBL" id="UJQ85233.1"/>
    </source>
</evidence>
<dbReference type="EMBL" id="MZ679596">
    <property type="protein sequence ID" value="UJQ85233.1"/>
    <property type="molecule type" value="Genomic_RNA"/>
</dbReference>
<comment type="similarity">
    <text evidence="7">Belongs to the Leviviricetes maturation protein family.</text>
</comment>
<feature type="region of interest" description="Disordered" evidence="8">
    <location>
        <begin position="1"/>
        <end position="24"/>
    </location>
</feature>
<evidence type="ECO:0000256" key="2">
    <source>
        <dbReference type="ARBA" id="ARBA00022581"/>
    </source>
</evidence>
<evidence type="ECO:0000256" key="8">
    <source>
        <dbReference type="SAM" id="MobiDB-lite"/>
    </source>
</evidence>